<feature type="compositionally biased region" description="Polar residues" evidence="1">
    <location>
        <begin position="61"/>
        <end position="86"/>
    </location>
</feature>
<organism evidence="2 3">
    <name type="scientific">Ensete ventricosum</name>
    <name type="common">Abyssinian banana</name>
    <name type="synonym">Musa ensete</name>
    <dbReference type="NCBI Taxonomy" id="4639"/>
    <lineage>
        <taxon>Eukaryota</taxon>
        <taxon>Viridiplantae</taxon>
        <taxon>Streptophyta</taxon>
        <taxon>Embryophyta</taxon>
        <taxon>Tracheophyta</taxon>
        <taxon>Spermatophyta</taxon>
        <taxon>Magnoliopsida</taxon>
        <taxon>Liliopsida</taxon>
        <taxon>Zingiberales</taxon>
        <taxon>Musaceae</taxon>
        <taxon>Ensete</taxon>
    </lineage>
</organism>
<reference evidence="2 3" key="1">
    <citation type="journal article" date="2014" name="Agronomy (Basel)">
        <title>A Draft Genome Sequence for Ensete ventricosum, the Drought-Tolerant Tree Against Hunger.</title>
        <authorList>
            <person name="Harrison J."/>
            <person name="Moore K.A."/>
            <person name="Paszkiewicz K."/>
            <person name="Jones T."/>
            <person name="Grant M."/>
            <person name="Ambacheew D."/>
            <person name="Muzemil S."/>
            <person name="Studholme D.J."/>
        </authorList>
    </citation>
    <scope>NUCLEOTIDE SEQUENCE [LARGE SCALE GENOMIC DNA]</scope>
</reference>
<comment type="caution">
    <text evidence="2">The sequence shown here is derived from an EMBL/GenBank/DDBJ whole genome shotgun (WGS) entry which is preliminary data.</text>
</comment>
<feature type="compositionally biased region" description="Basic and acidic residues" evidence="1">
    <location>
        <begin position="48"/>
        <end position="60"/>
    </location>
</feature>
<dbReference type="Proteomes" id="UP000287651">
    <property type="component" value="Unassembled WGS sequence"/>
</dbReference>
<name>A0A426Z4H2_ENSVE</name>
<feature type="region of interest" description="Disordered" evidence="1">
    <location>
        <begin position="30"/>
        <end position="89"/>
    </location>
</feature>
<dbReference type="EMBL" id="AMZH03008473">
    <property type="protein sequence ID" value="RRT58874.1"/>
    <property type="molecule type" value="Genomic_DNA"/>
</dbReference>
<proteinExistence type="predicted"/>
<evidence type="ECO:0000313" key="3">
    <source>
        <dbReference type="Proteomes" id="UP000287651"/>
    </source>
</evidence>
<protein>
    <submittedName>
        <fullName evidence="2">Uncharacterized protein</fullName>
    </submittedName>
</protein>
<dbReference type="AlphaFoldDB" id="A0A426Z4H2"/>
<evidence type="ECO:0000256" key="1">
    <source>
        <dbReference type="SAM" id="MobiDB-lite"/>
    </source>
</evidence>
<sequence length="119" mass="13190">MQAPKQGATSPLPESKAPAFSAKIGLCGHFGMASSDERRTPRKSRRKIPSEEEDKPRERSSLSTTTRCGEQDTFKNPTSTEASSSPIDDGFVVYRQRSLVFDRMPIGVEKPRVLRLHVG</sequence>
<gene>
    <name evidence="2" type="ORF">B296_00046261</name>
</gene>
<accession>A0A426Z4H2</accession>
<evidence type="ECO:0000313" key="2">
    <source>
        <dbReference type="EMBL" id="RRT58874.1"/>
    </source>
</evidence>